<dbReference type="Pfam" id="PF25940">
    <property type="entry name" value="LcnD_C"/>
    <property type="match status" value="1"/>
</dbReference>
<feature type="transmembrane region" description="Helical" evidence="9">
    <location>
        <begin position="37"/>
        <end position="57"/>
    </location>
</feature>
<feature type="domain" description="LcnD-like barrel-sandwich hybrid" evidence="11">
    <location>
        <begin position="73"/>
        <end position="379"/>
    </location>
</feature>
<comment type="caution">
    <text evidence="13">The sequence shown here is derived from an EMBL/GenBank/DDBJ whole genome shotgun (WGS) entry which is preliminary data.</text>
</comment>
<dbReference type="NCBIfam" id="TIGR01000">
    <property type="entry name" value="bacteriocin_acc"/>
    <property type="match status" value="1"/>
</dbReference>
<evidence type="ECO:0000256" key="4">
    <source>
        <dbReference type="ARBA" id="ARBA00022692"/>
    </source>
</evidence>
<evidence type="ECO:0000256" key="2">
    <source>
        <dbReference type="ARBA" id="ARBA00009477"/>
    </source>
</evidence>
<dbReference type="EMBL" id="CBLU010000001">
    <property type="protein sequence ID" value="CDG03317.1"/>
    <property type="molecule type" value="Genomic_DNA"/>
</dbReference>
<keyword evidence="7" id="KW-0175">Coiled coil</keyword>
<protein>
    <submittedName>
        <fullName evidence="13">Lactococcin A secretion protein lcnD</fullName>
    </submittedName>
</protein>
<dbReference type="AlphaFoldDB" id="S6FQP2"/>
<dbReference type="Proteomes" id="UP000015361">
    <property type="component" value="Unassembled WGS sequence"/>
</dbReference>
<evidence type="ECO:0000313" key="14">
    <source>
        <dbReference type="Proteomes" id="UP000015361"/>
    </source>
</evidence>
<dbReference type="PROSITE" id="PS00543">
    <property type="entry name" value="HLYD_FAMILY"/>
    <property type="match status" value="1"/>
</dbReference>
<evidence type="ECO:0000259" key="12">
    <source>
        <dbReference type="Pfam" id="PF25940"/>
    </source>
</evidence>
<comment type="subcellular location">
    <subcellularLocation>
        <location evidence="1">Cell membrane</location>
        <topology evidence="1">Single-pass membrane protein</topology>
    </subcellularLocation>
</comment>
<evidence type="ECO:0000256" key="1">
    <source>
        <dbReference type="ARBA" id="ARBA00004162"/>
    </source>
</evidence>
<dbReference type="Gene3D" id="2.40.30.170">
    <property type="match status" value="1"/>
</dbReference>
<feature type="coiled-coil region" evidence="7">
    <location>
        <begin position="124"/>
        <end position="209"/>
    </location>
</feature>
<dbReference type="PANTHER" id="PTHR30386">
    <property type="entry name" value="MEMBRANE FUSION SUBUNIT OF EMRAB-TOLC MULTIDRUG EFFLUX PUMP"/>
    <property type="match status" value="1"/>
</dbReference>
<keyword evidence="5 9" id="KW-1133">Transmembrane helix</keyword>
<dbReference type="PANTHER" id="PTHR30386:SF26">
    <property type="entry name" value="TRANSPORT PROTEIN COMB"/>
    <property type="match status" value="1"/>
</dbReference>
<evidence type="ECO:0000256" key="9">
    <source>
        <dbReference type="SAM" id="Phobius"/>
    </source>
</evidence>
<evidence type="ECO:0000256" key="5">
    <source>
        <dbReference type="ARBA" id="ARBA00022989"/>
    </source>
</evidence>
<evidence type="ECO:0000259" key="11">
    <source>
        <dbReference type="Pfam" id="PF25935"/>
    </source>
</evidence>
<evidence type="ECO:0000256" key="7">
    <source>
        <dbReference type="SAM" id="Coils"/>
    </source>
</evidence>
<organism evidence="13 14">
    <name type="scientific">Lactococcus lactis subsp. lactis A12</name>
    <dbReference type="NCBI Taxonomy" id="1137134"/>
    <lineage>
        <taxon>Bacteria</taxon>
        <taxon>Bacillati</taxon>
        <taxon>Bacillota</taxon>
        <taxon>Bacilli</taxon>
        <taxon>Lactobacillales</taxon>
        <taxon>Streptococcaceae</taxon>
        <taxon>Lactococcus</taxon>
    </lineage>
</organism>
<proteinExistence type="inferred from homology"/>
<dbReference type="Pfam" id="PF25887">
    <property type="entry name" value="HB_LcnD"/>
    <property type="match status" value="1"/>
</dbReference>
<evidence type="ECO:0000259" key="10">
    <source>
        <dbReference type="Pfam" id="PF25887"/>
    </source>
</evidence>
<dbReference type="InterPro" id="IPR050739">
    <property type="entry name" value="MFP"/>
</dbReference>
<evidence type="ECO:0000256" key="8">
    <source>
        <dbReference type="SAM" id="MobiDB-lite"/>
    </source>
</evidence>
<feature type="domain" description="LcnD-like long helical bundle" evidence="10">
    <location>
        <begin position="113"/>
        <end position="341"/>
    </location>
</feature>
<dbReference type="InterPro" id="IPR058795">
    <property type="entry name" value="LcnD_C"/>
</dbReference>
<dbReference type="GO" id="GO:0005886">
    <property type="term" value="C:plasma membrane"/>
    <property type="evidence" value="ECO:0007669"/>
    <property type="project" value="UniProtKB-SubCell"/>
</dbReference>
<evidence type="ECO:0000313" key="13">
    <source>
        <dbReference type="EMBL" id="CDG03317.1"/>
    </source>
</evidence>
<name>S6FQP2_LACLL</name>
<dbReference type="GO" id="GO:0009306">
    <property type="term" value="P:protein secretion"/>
    <property type="evidence" value="ECO:0007669"/>
    <property type="project" value="InterPro"/>
</dbReference>
<dbReference type="InterPro" id="IPR058786">
    <property type="entry name" value="BSH_LcnD"/>
</dbReference>
<reference evidence="13 14" key="1">
    <citation type="journal article" date="2013" name="Appl. Environ. Microbiol.">
        <title>The Carbohydrate Metabolism Signature of Lactococcus lactis Strain A12 Reveals Its Sourdough Ecosystem Origin.</title>
        <authorList>
            <person name="Passerini D."/>
            <person name="Coddeville M."/>
            <person name="Le Bourgeois P."/>
            <person name="Loubiere P."/>
            <person name="Ritzenthaler P."/>
            <person name="Fontagne-Faucher C."/>
            <person name="Daveran-Mingot M.L."/>
            <person name="Cocaign-Bousquet M."/>
        </authorList>
    </citation>
    <scope>NUCLEOTIDE SEQUENCE [LARGE SCALE GENOMIC DNA]</scope>
    <source>
        <strain evidence="13 14">A12</strain>
    </source>
</reference>
<dbReference type="Pfam" id="PF25935">
    <property type="entry name" value="BSH_LcnD"/>
    <property type="match status" value="1"/>
</dbReference>
<evidence type="ECO:0000256" key="6">
    <source>
        <dbReference type="ARBA" id="ARBA00023136"/>
    </source>
</evidence>
<keyword evidence="4 9" id="KW-0812">Transmembrane</keyword>
<dbReference type="InterPro" id="IPR006144">
    <property type="entry name" value="Secretion_HlyD_CS"/>
</dbReference>
<dbReference type="InterPro" id="IPR058794">
    <property type="entry name" value="HB_LcnD"/>
</dbReference>
<comment type="similarity">
    <text evidence="2">Belongs to the membrane fusion protein (MFP) (TC 8.A.1) family.</text>
</comment>
<dbReference type="InterPro" id="IPR005696">
    <property type="entry name" value="MesE/LcnD"/>
</dbReference>
<gene>
    <name evidence="13" type="primary">lcnD</name>
    <name evidence="13" type="ORF">O9U_14370</name>
</gene>
<keyword evidence="6 9" id="KW-0472">Membrane</keyword>
<feature type="region of interest" description="Disordered" evidence="8">
    <location>
        <begin position="244"/>
        <end position="271"/>
    </location>
</feature>
<accession>S6FQP2</accession>
<keyword evidence="3" id="KW-0813">Transport</keyword>
<feature type="domain" description="LcnD-like C-terminal" evidence="12">
    <location>
        <begin position="384"/>
        <end position="472"/>
    </location>
</feature>
<sequence>MAFTHDFTGTKEKKMFDKKLLESSELYDKRYRNFSTLIILPLFILLIGGLIFTFFAYKELTVMSTGTIEPTKIIAQIQSTNANPIIENNLKEGKTVKENSLLLKYNGTPEQTQLNELLTQKQQVSDKKAQLDLLQKSLTNEKNEFPTADSFGYEKSFENYEAQVKSLEATIQKSNQAVDDQNKSTESQKQAIENQITTLQQEIQDYSEIENAISSGGAVSQNNPYLSQYNSYQAQQATLETNLKNQKTSDEEATQATKSQEESLKSQFLSEMDSSKDSLKSQIQSFSVQESSLTGTNAYDSSQSSQILTLKSQALSDSNKEMTDLNSTLTDLETKISLQKQDNQYSQVFAEQTGILHVLPDSLGMKKIPIGTTIAEIYPSLKADTQVNLTSYIPSTQIAGVKVGQKFRFIVQQDLPKAEILTGTIKQIDSAPTTFKEGNAYKVFATTTIKSKDLPNIRYGLQGKTVTIIGKKTYFNYYLDKVLGKNR</sequence>
<evidence type="ECO:0000256" key="3">
    <source>
        <dbReference type="ARBA" id="ARBA00022448"/>
    </source>
</evidence>